<dbReference type="Gene3D" id="3.30.40.10">
    <property type="entry name" value="Zinc/RING finger domain, C3HC4 (zinc finger)"/>
    <property type="match status" value="1"/>
</dbReference>
<keyword evidence="1" id="KW-0479">Metal-binding</keyword>
<dbReference type="AlphaFoldDB" id="A0AAP0HAK3"/>
<gene>
    <name evidence="6" type="ORF">SSX86_005989</name>
</gene>
<sequence>MAVEASHISLFPPPNREEVIYQGKLLEVYGSGRTDSFLAPDFKAESGLASGASFSRKRLRDSSSFYPSLPNAPIVNVHDVGQVFGEFAFLGEDVSSQIYQQQLEIDCLIAHHIENARAEIEEMRKQNSRRLIATLYDSMMNRLKTKEEEILKIGQLNWSLEEKVRSLSLENQILKELVQTNEATANALRNKLQQVLAHIQLQQQDHYHHLNLADNSAAKATVVVDDAGSQCGSNYEEDHERQVVEDGGGERKVIDVNGINHDACCNSSSRSSRYGGMRSRWWCRRCGKEESCVLLLPCRHLCVCSLCVSSVSLCPVCNTTKSAGVHVNMNPF</sequence>
<dbReference type="Proteomes" id="UP001408789">
    <property type="component" value="Unassembled WGS sequence"/>
</dbReference>
<dbReference type="PANTHER" id="PTHR42647">
    <property type="entry name" value="SBP (S-RIBONUCLEASE BINDING PROTEIN) FAMILY PROTEIN"/>
    <property type="match status" value="1"/>
</dbReference>
<dbReference type="PANTHER" id="PTHR42647:SF45">
    <property type="entry name" value="TRANSCRIPTION FACTOR C2H2 FAMILY"/>
    <property type="match status" value="1"/>
</dbReference>
<organism evidence="6 7">
    <name type="scientific">Deinandra increscens subsp. villosa</name>
    <dbReference type="NCBI Taxonomy" id="3103831"/>
    <lineage>
        <taxon>Eukaryota</taxon>
        <taxon>Viridiplantae</taxon>
        <taxon>Streptophyta</taxon>
        <taxon>Embryophyta</taxon>
        <taxon>Tracheophyta</taxon>
        <taxon>Spermatophyta</taxon>
        <taxon>Magnoliopsida</taxon>
        <taxon>eudicotyledons</taxon>
        <taxon>Gunneridae</taxon>
        <taxon>Pentapetalae</taxon>
        <taxon>asterids</taxon>
        <taxon>campanulids</taxon>
        <taxon>Asterales</taxon>
        <taxon>Asteraceae</taxon>
        <taxon>Asteroideae</taxon>
        <taxon>Heliantheae alliance</taxon>
        <taxon>Madieae</taxon>
        <taxon>Madiinae</taxon>
        <taxon>Deinandra</taxon>
    </lineage>
</organism>
<dbReference type="PROSITE" id="PS50089">
    <property type="entry name" value="ZF_RING_2"/>
    <property type="match status" value="1"/>
</dbReference>
<name>A0AAP0HAK3_9ASTR</name>
<keyword evidence="7" id="KW-1185">Reference proteome</keyword>
<reference evidence="6 7" key="1">
    <citation type="submission" date="2024-04" db="EMBL/GenBank/DDBJ databases">
        <title>The reference genome of an endangered Asteraceae, Deinandra increscens subsp. villosa, native to the Central Coast of California.</title>
        <authorList>
            <person name="Guilliams M."/>
            <person name="Hasenstab-Lehman K."/>
            <person name="Meyer R."/>
            <person name="Mcevoy S."/>
        </authorList>
    </citation>
    <scope>NUCLEOTIDE SEQUENCE [LARGE SCALE GENOMIC DNA]</scope>
    <source>
        <tissue evidence="6">Leaf</tissue>
    </source>
</reference>
<proteinExistence type="predicted"/>
<evidence type="ECO:0000256" key="3">
    <source>
        <dbReference type="ARBA" id="ARBA00022833"/>
    </source>
</evidence>
<comment type="caution">
    <text evidence="6">The sequence shown here is derived from an EMBL/GenBank/DDBJ whole genome shotgun (WGS) entry which is preliminary data.</text>
</comment>
<feature type="domain" description="RING-type" evidence="5">
    <location>
        <begin position="283"/>
        <end position="318"/>
    </location>
</feature>
<evidence type="ECO:0000313" key="7">
    <source>
        <dbReference type="Proteomes" id="UP001408789"/>
    </source>
</evidence>
<dbReference type="Pfam" id="PF13920">
    <property type="entry name" value="zf-C3HC4_3"/>
    <property type="match status" value="1"/>
</dbReference>
<dbReference type="EMBL" id="JBCNJP010000007">
    <property type="protein sequence ID" value="KAK9077652.1"/>
    <property type="molecule type" value="Genomic_DNA"/>
</dbReference>
<keyword evidence="2 4" id="KW-0863">Zinc-finger</keyword>
<dbReference type="GO" id="GO:0004842">
    <property type="term" value="F:ubiquitin-protein transferase activity"/>
    <property type="evidence" value="ECO:0007669"/>
    <property type="project" value="TreeGrafter"/>
</dbReference>
<protein>
    <recommendedName>
        <fullName evidence="5">RING-type domain-containing protein</fullName>
    </recommendedName>
</protein>
<dbReference type="CDD" id="cd16649">
    <property type="entry name" value="mRING-HC-C3HC5_CGRF1-like"/>
    <property type="match status" value="1"/>
</dbReference>
<keyword evidence="3" id="KW-0862">Zinc</keyword>
<evidence type="ECO:0000313" key="6">
    <source>
        <dbReference type="EMBL" id="KAK9077652.1"/>
    </source>
</evidence>
<evidence type="ECO:0000256" key="2">
    <source>
        <dbReference type="ARBA" id="ARBA00022771"/>
    </source>
</evidence>
<dbReference type="InterPro" id="IPR013083">
    <property type="entry name" value="Znf_RING/FYVE/PHD"/>
</dbReference>
<evidence type="ECO:0000256" key="1">
    <source>
        <dbReference type="ARBA" id="ARBA00022723"/>
    </source>
</evidence>
<dbReference type="InterPro" id="IPR001841">
    <property type="entry name" value="Znf_RING"/>
</dbReference>
<evidence type="ECO:0000256" key="4">
    <source>
        <dbReference type="PROSITE-ProRule" id="PRU00175"/>
    </source>
</evidence>
<dbReference type="GO" id="GO:0008270">
    <property type="term" value="F:zinc ion binding"/>
    <property type="evidence" value="ECO:0007669"/>
    <property type="project" value="UniProtKB-KW"/>
</dbReference>
<dbReference type="GO" id="GO:0043067">
    <property type="term" value="P:regulation of programmed cell death"/>
    <property type="evidence" value="ECO:0007669"/>
    <property type="project" value="TreeGrafter"/>
</dbReference>
<accession>A0AAP0HAK3</accession>
<evidence type="ECO:0000259" key="5">
    <source>
        <dbReference type="PROSITE" id="PS50089"/>
    </source>
</evidence>